<evidence type="ECO:0000313" key="2">
    <source>
        <dbReference type="Proteomes" id="UP000186074"/>
    </source>
</evidence>
<dbReference type="STRING" id="1850254.LPB137_02175"/>
<organism evidence="1 2">
    <name type="scientific">Poseidonibacter parvus</name>
    <dbReference type="NCBI Taxonomy" id="1850254"/>
    <lineage>
        <taxon>Bacteria</taxon>
        <taxon>Pseudomonadati</taxon>
        <taxon>Campylobacterota</taxon>
        <taxon>Epsilonproteobacteria</taxon>
        <taxon>Campylobacterales</taxon>
        <taxon>Arcobacteraceae</taxon>
        <taxon>Poseidonibacter</taxon>
    </lineage>
</organism>
<dbReference type="AlphaFoldDB" id="A0A1P8KJI9"/>
<dbReference type="RefSeq" id="WP_076083797.1">
    <property type="nucleotide sequence ID" value="NZ_CP019070.1"/>
</dbReference>
<evidence type="ECO:0000313" key="1">
    <source>
        <dbReference type="EMBL" id="APW64733.1"/>
    </source>
</evidence>
<reference evidence="1 2" key="1">
    <citation type="submission" date="2017-01" db="EMBL/GenBank/DDBJ databases">
        <title>Genome sequencing of Arcobacter sp. LPB0137.</title>
        <authorList>
            <person name="Lee G.-W."/>
            <person name="Yi H."/>
        </authorList>
    </citation>
    <scope>NUCLEOTIDE SEQUENCE [LARGE SCALE GENOMIC DNA]</scope>
    <source>
        <strain evidence="1 2">LPB0137</strain>
    </source>
</reference>
<keyword evidence="2" id="KW-1185">Reference proteome</keyword>
<gene>
    <name evidence="1" type="ORF">LPB137_02175</name>
</gene>
<protein>
    <submittedName>
        <fullName evidence="1">Uncharacterized protein</fullName>
    </submittedName>
</protein>
<dbReference type="EMBL" id="CP019070">
    <property type="protein sequence ID" value="APW64733.1"/>
    <property type="molecule type" value="Genomic_DNA"/>
</dbReference>
<name>A0A1P8KJI9_9BACT</name>
<dbReference type="OrthoDB" id="5340028at2"/>
<sequence>MAKQKYKRTVIQKVINNHLKSNKREVSQLTVKIDKRLDNALLVLSTSLNISKNKLIEDILFESGILDEVDENFVGDNNE</sequence>
<proteinExistence type="predicted"/>
<accession>A0A1P8KJI9</accession>
<dbReference type="KEGG" id="alp:LPB137_02175"/>
<dbReference type="Proteomes" id="UP000186074">
    <property type="component" value="Chromosome"/>
</dbReference>